<dbReference type="Pfam" id="PF00535">
    <property type="entry name" value="Glycos_transf_2"/>
    <property type="match status" value="1"/>
</dbReference>
<gene>
    <name evidence="2" type="ORF">CYR34_16035</name>
</gene>
<protein>
    <submittedName>
        <fullName evidence="2">Glycosyltransferase family 2 protein</fullName>
    </submittedName>
</protein>
<dbReference type="AlphaFoldDB" id="A0A2N5EK38"/>
<dbReference type="OrthoDB" id="9802649at2"/>
<dbReference type="EMBL" id="PJZK01000018">
    <property type="protein sequence ID" value="PLR46480.1"/>
    <property type="molecule type" value="Genomic_DNA"/>
</dbReference>
<dbReference type="SUPFAM" id="SSF53448">
    <property type="entry name" value="Nucleotide-diphospho-sugar transferases"/>
    <property type="match status" value="1"/>
</dbReference>
<reference evidence="2 3" key="1">
    <citation type="submission" date="2017-12" db="EMBL/GenBank/DDBJ databases">
        <title>Characterization of six clinical isolates of Enterochimera gen. nov., a novel genus of the Yersiniaciae family and the three species Enterochimera arupensis sp. nov., Enterochimera coloradensis sp. nov, and Enterochimera californica sp. nov.</title>
        <authorList>
            <person name="Rossi A."/>
            <person name="Fisher M."/>
        </authorList>
    </citation>
    <scope>NUCLEOTIDE SEQUENCE [LARGE SCALE GENOMIC DNA]</scope>
    <source>
        <strain evidence="2 3">2016Iso1</strain>
    </source>
</reference>
<dbReference type="RefSeq" id="WP_101828584.1">
    <property type="nucleotide sequence ID" value="NZ_JAWJZE010000019.1"/>
</dbReference>
<dbReference type="PANTHER" id="PTHR43685">
    <property type="entry name" value="GLYCOSYLTRANSFERASE"/>
    <property type="match status" value="1"/>
</dbReference>
<proteinExistence type="predicted"/>
<comment type="caution">
    <text evidence="2">The sequence shown here is derived from an EMBL/GenBank/DDBJ whole genome shotgun (WGS) entry which is preliminary data.</text>
</comment>
<evidence type="ECO:0000259" key="1">
    <source>
        <dbReference type="Pfam" id="PF00535"/>
    </source>
</evidence>
<feature type="domain" description="Glycosyltransferase 2-like" evidence="1">
    <location>
        <begin position="16"/>
        <end position="127"/>
    </location>
</feature>
<accession>A0A2N5EK38</accession>
<organism evidence="2 3">
    <name type="scientific">Chimaeribacter arupi</name>
    <dbReference type="NCBI Taxonomy" id="2060066"/>
    <lineage>
        <taxon>Bacteria</taxon>
        <taxon>Pseudomonadati</taxon>
        <taxon>Pseudomonadota</taxon>
        <taxon>Gammaproteobacteria</taxon>
        <taxon>Enterobacterales</taxon>
        <taxon>Yersiniaceae</taxon>
        <taxon>Chimaeribacter</taxon>
    </lineage>
</organism>
<dbReference type="Proteomes" id="UP000234626">
    <property type="component" value="Unassembled WGS sequence"/>
</dbReference>
<keyword evidence="2" id="KW-0808">Transferase</keyword>
<evidence type="ECO:0000313" key="3">
    <source>
        <dbReference type="Proteomes" id="UP000234626"/>
    </source>
</evidence>
<dbReference type="GO" id="GO:0016740">
    <property type="term" value="F:transferase activity"/>
    <property type="evidence" value="ECO:0007669"/>
    <property type="project" value="UniProtKB-KW"/>
</dbReference>
<dbReference type="InterPro" id="IPR001173">
    <property type="entry name" value="Glyco_trans_2-like"/>
</dbReference>
<dbReference type="InterPro" id="IPR029044">
    <property type="entry name" value="Nucleotide-diphossugar_trans"/>
</dbReference>
<dbReference type="InterPro" id="IPR050834">
    <property type="entry name" value="Glycosyltransf_2"/>
</dbReference>
<dbReference type="PANTHER" id="PTHR43685:SF2">
    <property type="entry name" value="GLYCOSYLTRANSFERASE 2-LIKE DOMAIN-CONTAINING PROTEIN"/>
    <property type="match status" value="1"/>
</dbReference>
<name>A0A2N5EK38_9GAMM</name>
<dbReference type="CDD" id="cd04196">
    <property type="entry name" value="GT_2_like_d"/>
    <property type="match status" value="1"/>
</dbReference>
<dbReference type="Gene3D" id="3.90.550.10">
    <property type="entry name" value="Spore Coat Polysaccharide Biosynthesis Protein SpsA, Chain A"/>
    <property type="match status" value="1"/>
</dbReference>
<keyword evidence="3" id="KW-1185">Reference proteome</keyword>
<evidence type="ECO:0000313" key="2">
    <source>
        <dbReference type="EMBL" id="PLR46480.1"/>
    </source>
</evidence>
<sequence length="312" mass="34629">MKKNNAEITGRVAILLGTYNGAGHLADQLDSFRAQTYPHWALWASDDGSTDATPAIIEQFLRQPGVNGQLLSGPRRGFCDNFMSMVCHPAIEAEYYAFSDQDDVWLDDKLSRAVAWLETVDPAVPALYCSRTRLTDSEGTPTGLSPDYRKAPGFGNALLQNIASGNTMVFNHQARRLLQKAQGTPMVVHDWSLYQIVSGCGGAIRFDPAPTVLYRQHSNNQIGNGMSPLRRLRNFIAAHKGRAAGWNDRNYQVLMRVADDLTPDNARRLAAFRQIRHSGLLARLRLFAASGLYHQQPAGMLTTLTYVLLNRL</sequence>